<comment type="caution">
    <text evidence="3">The sequence shown here is derived from an EMBL/GenBank/DDBJ whole genome shotgun (WGS) entry which is preliminary data.</text>
</comment>
<keyword evidence="2" id="KW-0812">Transmembrane</keyword>
<feature type="transmembrane region" description="Helical" evidence="2">
    <location>
        <begin position="49"/>
        <end position="71"/>
    </location>
</feature>
<dbReference type="AlphaFoldDB" id="A0A1Y1VNW7"/>
<feature type="region of interest" description="Disordered" evidence="1">
    <location>
        <begin position="401"/>
        <end position="444"/>
    </location>
</feature>
<name>A0A1Y1VNW7_9FUNG</name>
<feature type="compositionally biased region" description="Polar residues" evidence="1">
    <location>
        <begin position="432"/>
        <end position="444"/>
    </location>
</feature>
<organism evidence="3 4">
    <name type="scientific">Piromyces finnis</name>
    <dbReference type="NCBI Taxonomy" id="1754191"/>
    <lineage>
        <taxon>Eukaryota</taxon>
        <taxon>Fungi</taxon>
        <taxon>Fungi incertae sedis</taxon>
        <taxon>Chytridiomycota</taxon>
        <taxon>Chytridiomycota incertae sedis</taxon>
        <taxon>Neocallimastigomycetes</taxon>
        <taxon>Neocallimastigales</taxon>
        <taxon>Neocallimastigaceae</taxon>
        <taxon>Piromyces</taxon>
    </lineage>
</organism>
<dbReference type="Proteomes" id="UP000193719">
    <property type="component" value="Unassembled WGS sequence"/>
</dbReference>
<evidence type="ECO:0000256" key="1">
    <source>
        <dbReference type="SAM" id="MobiDB-lite"/>
    </source>
</evidence>
<keyword evidence="2" id="KW-0472">Membrane</keyword>
<dbReference type="OrthoDB" id="2143384at2759"/>
<protein>
    <submittedName>
        <fullName evidence="3">Uncharacterized protein</fullName>
    </submittedName>
</protein>
<feature type="transmembrane region" description="Helical" evidence="2">
    <location>
        <begin position="270"/>
        <end position="303"/>
    </location>
</feature>
<sequence>MYITKNNEKDNLVVKEDESTFEDFDGDDTMENMLDLFIFHRKDAELMDWYSFLSFIIFLCVNVGCVSFNFYKALSIEPDDDNDMFTGGNNGNAMLNTLFSRGIGNITSILHSNNTTNNSIIIDKPTKILYITEFSVIITFGIIALYNYICLAFHPTSKSRLSDAANFTRLVREFSCFTLVPLFNINTIMGIYNDIAVTFKEEKKKYADRSKLWDGVWGISTKDVQKENASSFELMVESNSSEDLDMVQHNKNSNNNPKESLFKRFKHSKFFLHFVSVLIYIGFFLSIVALIALAFFAFIALYIKTRHVGNFIRGGNNIYKWFNFVTFIMNIASLSQQSPAIKLIIYQLKVLTRKAHHNEYRRRKQNRIKENASKFDADKNQEGIQPPKIIIHRKRISRTKDDTDLNNIDNDELKEMDTDKLTPCSLERRNSKLSAHSENSASSV</sequence>
<keyword evidence="2" id="KW-1133">Transmembrane helix</keyword>
<gene>
    <name evidence="3" type="ORF">BCR36DRAFT_407845</name>
</gene>
<dbReference type="EMBL" id="MCFH01000001">
    <property type="protein sequence ID" value="ORX60843.1"/>
    <property type="molecule type" value="Genomic_DNA"/>
</dbReference>
<proteinExistence type="predicted"/>
<evidence type="ECO:0000256" key="2">
    <source>
        <dbReference type="SAM" id="Phobius"/>
    </source>
</evidence>
<keyword evidence="4" id="KW-1185">Reference proteome</keyword>
<reference evidence="3 4" key="2">
    <citation type="submission" date="2016-08" db="EMBL/GenBank/DDBJ databases">
        <title>Pervasive Adenine N6-methylation of Active Genes in Fungi.</title>
        <authorList>
            <consortium name="DOE Joint Genome Institute"/>
            <person name="Mondo S.J."/>
            <person name="Dannebaum R.O."/>
            <person name="Kuo R.C."/>
            <person name="Labutti K."/>
            <person name="Haridas S."/>
            <person name="Kuo A."/>
            <person name="Salamov A."/>
            <person name="Ahrendt S.R."/>
            <person name="Lipzen A."/>
            <person name="Sullivan W."/>
            <person name="Andreopoulos W.B."/>
            <person name="Clum A."/>
            <person name="Lindquist E."/>
            <person name="Daum C."/>
            <person name="Ramamoorthy G.K."/>
            <person name="Gryganskyi A."/>
            <person name="Culley D."/>
            <person name="Magnuson J.K."/>
            <person name="James T.Y."/>
            <person name="O'Malley M.A."/>
            <person name="Stajich J.E."/>
            <person name="Spatafora J.W."/>
            <person name="Visel A."/>
            <person name="Grigoriev I.V."/>
        </authorList>
    </citation>
    <scope>NUCLEOTIDE SEQUENCE [LARGE SCALE GENOMIC DNA]</scope>
    <source>
        <strain evidence="4">finn</strain>
    </source>
</reference>
<accession>A0A1Y1VNW7</accession>
<evidence type="ECO:0000313" key="4">
    <source>
        <dbReference type="Proteomes" id="UP000193719"/>
    </source>
</evidence>
<reference evidence="3 4" key="1">
    <citation type="submission" date="2016-08" db="EMBL/GenBank/DDBJ databases">
        <title>Genomes of anaerobic fungi encode conserved fungal cellulosomes for biomass hydrolysis.</title>
        <authorList>
            <consortium name="DOE Joint Genome Institute"/>
            <person name="Haitjema C.H."/>
            <person name="Gilmore S.P."/>
            <person name="Henske J.K."/>
            <person name="Solomon K.V."/>
            <person name="De Groot R."/>
            <person name="Kuo A."/>
            <person name="Mondo S.J."/>
            <person name="Salamov A.A."/>
            <person name="Labutti K."/>
            <person name="Zhao Z."/>
            <person name="Chiniquy J."/>
            <person name="Barry K."/>
            <person name="Brewer H.M."/>
            <person name="Purvine S.O."/>
            <person name="Wright A.T."/>
            <person name="Boxma B."/>
            <person name="Van Alen T."/>
            <person name="Hackstein J.H."/>
            <person name="Baker S.E."/>
            <person name="Grigoriev I.V."/>
            <person name="O'Malley M.A."/>
        </authorList>
    </citation>
    <scope>NUCLEOTIDE SEQUENCE [LARGE SCALE GENOMIC DNA]</scope>
    <source>
        <strain evidence="4">finn</strain>
    </source>
</reference>
<feature type="compositionally biased region" description="Basic and acidic residues" evidence="1">
    <location>
        <begin position="411"/>
        <end position="430"/>
    </location>
</feature>
<feature type="transmembrane region" description="Helical" evidence="2">
    <location>
        <begin position="128"/>
        <end position="151"/>
    </location>
</feature>
<evidence type="ECO:0000313" key="3">
    <source>
        <dbReference type="EMBL" id="ORX60843.1"/>
    </source>
</evidence>